<evidence type="ECO:0000256" key="7">
    <source>
        <dbReference type="ARBA" id="ARBA00022763"/>
    </source>
</evidence>
<evidence type="ECO:0000256" key="6">
    <source>
        <dbReference type="ARBA" id="ARBA00022723"/>
    </source>
</evidence>
<dbReference type="PANTHER" id="PTHR33693:SF1">
    <property type="entry name" value="TYPE-4 URACIL-DNA GLYCOSYLASE"/>
    <property type="match status" value="1"/>
</dbReference>
<dbReference type="SMART" id="SM00987">
    <property type="entry name" value="UreE_C"/>
    <property type="match status" value="1"/>
</dbReference>
<dbReference type="EMBL" id="MHHS01000011">
    <property type="protein sequence ID" value="OGY37330.1"/>
    <property type="molecule type" value="Genomic_DNA"/>
</dbReference>
<dbReference type="GO" id="GO:0046872">
    <property type="term" value="F:metal ion binding"/>
    <property type="evidence" value="ECO:0007669"/>
    <property type="project" value="UniProtKB-KW"/>
</dbReference>
<organism evidence="13 14">
    <name type="scientific">Candidatus Andersenbacteria bacterium RIFCSPHIGHO2_12_FULL_45_11b</name>
    <dbReference type="NCBI Taxonomy" id="1797282"/>
    <lineage>
        <taxon>Bacteria</taxon>
        <taxon>Candidatus Anderseniibacteriota</taxon>
    </lineage>
</organism>
<evidence type="ECO:0000313" key="14">
    <source>
        <dbReference type="Proteomes" id="UP000177941"/>
    </source>
</evidence>
<evidence type="ECO:0000256" key="2">
    <source>
        <dbReference type="ARBA" id="ARBA00006521"/>
    </source>
</evidence>
<evidence type="ECO:0000256" key="3">
    <source>
        <dbReference type="ARBA" id="ARBA00012030"/>
    </source>
</evidence>
<evidence type="ECO:0000256" key="5">
    <source>
        <dbReference type="ARBA" id="ARBA00022485"/>
    </source>
</evidence>
<sequence length="209" mass="23082">MTREGKEEALRILNEQQLAYCVANSELHVGTKQAVPGDGNIDADILFIGEAPGQKEDEQGVPFVGAAGKLLAELLASIGLKREDIFIANVIKHRPPKNRDPLPEEIAVYAPWLQGQIDIIDPKIIITLGRFSMDFVLGPGFSISKIHGQPKRKRGRVVVPLYHPAAALYSGNLRPVLFADFAKIPKIIEVVTKEREKEQTPVEAQQHLL</sequence>
<accession>A0A1G1XCL5</accession>
<dbReference type="NCBIfam" id="TIGR00758">
    <property type="entry name" value="UDG_fam4"/>
    <property type="match status" value="1"/>
</dbReference>
<dbReference type="EC" id="3.2.2.27" evidence="3"/>
<gene>
    <name evidence="13" type="ORF">A3E36_02640</name>
</gene>
<evidence type="ECO:0000256" key="8">
    <source>
        <dbReference type="ARBA" id="ARBA00022801"/>
    </source>
</evidence>
<feature type="domain" description="Uracil-DNA glycosylase-like" evidence="12">
    <location>
        <begin position="36"/>
        <end position="182"/>
    </location>
</feature>
<dbReference type="PANTHER" id="PTHR33693">
    <property type="entry name" value="TYPE-5 URACIL-DNA GLYCOSYLASE"/>
    <property type="match status" value="1"/>
</dbReference>
<comment type="similarity">
    <text evidence="2">Belongs to the uracil-DNA glycosylase (UDG) superfamily. Type 4 (UDGa) family.</text>
</comment>
<proteinExistence type="inferred from homology"/>
<dbReference type="GO" id="GO:0051539">
    <property type="term" value="F:4 iron, 4 sulfur cluster binding"/>
    <property type="evidence" value="ECO:0007669"/>
    <property type="project" value="UniProtKB-KW"/>
</dbReference>
<keyword evidence="10" id="KW-0411">Iron-sulfur</keyword>
<name>A0A1G1XCL5_9BACT</name>
<dbReference type="CDD" id="cd10030">
    <property type="entry name" value="UDG-F4_TTUDGA_SPO1dp_like"/>
    <property type="match status" value="1"/>
</dbReference>
<dbReference type="GO" id="GO:0004844">
    <property type="term" value="F:uracil DNA N-glycosylase activity"/>
    <property type="evidence" value="ECO:0007669"/>
    <property type="project" value="UniProtKB-EC"/>
</dbReference>
<evidence type="ECO:0000256" key="1">
    <source>
        <dbReference type="ARBA" id="ARBA00001400"/>
    </source>
</evidence>
<comment type="catalytic activity">
    <reaction evidence="1">
        <text>Hydrolyzes single-stranded DNA or mismatched double-stranded DNA and polynucleotides, releasing free uracil.</text>
        <dbReference type="EC" id="3.2.2.27"/>
    </reaction>
</comment>
<keyword evidence="8" id="KW-0378">Hydrolase</keyword>
<keyword evidence="11" id="KW-0234">DNA repair</keyword>
<keyword evidence="7" id="KW-0227">DNA damage</keyword>
<dbReference type="SMART" id="SM00986">
    <property type="entry name" value="UDG"/>
    <property type="match status" value="1"/>
</dbReference>
<comment type="caution">
    <text evidence="13">The sequence shown here is derived from an EMBL/GenBank/DDBJ whole genome shotgun (WGS) entry which is preliminary data.</text>
</comment>
<dbReference type="InterPro" id="IPR051536">
    <property type="entry name" value="UDG_Type-4/5"/>
</dbReference>
<keyword evidence="9" id="KW-0408">Iron</keyword>
<evidence type="ECO:0000256" key="11">
    <source>
        <dbReference type="ARBA" id="ARBA00023204"/>
    </source>
</evidence>
<evidence type="ECO:0000256" key="10">
    <source>
        <dbReference type="ARBA" id="ARBA00023014"/>
    </source>
</evidence>
<dbReference type="InterPro" id="IPR005122">
    <property type="entry name" value="Uracil-DNA_glycosylase-like"/>
</dbReference>
<keyword evidence="5" id="KW-0004">4Fe-4S</keyword>
<protein>
    <recommendedName>
        <fullName evidence="4">Type-4 uracil-DNA glycosylase</fullName>
        <ecNumber evidence="3">3.2.2.27</ecNumber>
    </recommendedName>
</protein>
<reference evidence="13 14" key="1">
    <citation type="journal article" date="2016" name="Nat. Commun.">
        <title>Thousands of microbial genomes shed light on interconnected biogeochemical processes in an aquifer system.</title>
        <authorList>
            <person name="Anantharaman K."/>
            <person name="Brown C.T."/>
            <person name="Hug L.A."/>
            <person name="Sharon I."/>
            <person name="Castelle C.J."/>
            <person name="Probst A.J."/>
            <person name="Thomas B.C."/>
            <person name="Singh A."/>
            <person name="Wilkins M.J."/>
            <person name="Karaoz U."/>
            <person name="Brodie E.L."/>
            <person name="Williams K.H."/>
            <person name="Hubbard S.S."/>
            <person name="Banfield J.F."/>
        </authorList>
    </citation>
    <scope>NUCLEOTIDE SEQUENCE [LARGE SCALE GENOMIC DNA]</scope>
</reference>
<evidence type="ECO:0000256" key="4">
    <source>
        <dbReference type="ARBA" id="ARBA00019403"/>
    </source>
</evidence>
<evidence type="ECO:0000259" key="12">
    <source>
        <dbReference type="SMART" id="SM00986"/>
    </source>
</evidence>
<dbReference type="AlphaFoldDB" id="A0A1G1XCL5"/>
<dbReference type="InterPro" id="IPR036895">
    <property type="entry name" value="Uracil-DNA_glycosylase-like_sf"/>
</dbReference>
<keyword evidence="6" id="KW-0479">Metal-binding</keyword>
<dbReference type="Proteomes" id="UP000177941">
    <property type="component" value="Unassembled WGS sequence"/>
</dbReference>
<dbReference type="Gene3D" id="3.40.470.10">
    <property type="entry name" value="Uracil-DNA glycosylase-like domain"/>
    <property type="match status" value="1"/>
</dbReference>
<evidence type="ECO:0000313" key="13">
    <source>
        <dbReference type="EMBL" id="OGY37330.1"/>
    </source>
</evidence>
<dbReference type="GO" id="GO:0006281">
    <property type="term" value="P:DNA repair"/>
    <property type="evidence" value="ECO:0007669"/>
    <property type="project" value="UniProtKB-KW"/>
</dbReference>
<evidence type="ECO:0000256" key="9">
    <source>
        <dbReference type="ARBA" id="ARBA00023004"/>
    </source>
</evidence>
<dbReference type="SUPFAM" id="SSF52141">
    <property type="entry name" value="Uracil-DNA glycosylase-like"/>
    <property type="match status" value="1"/>
</dbReference>
<dbReference type="InterPro" id="IPR005273">
    <property type="entry name" value="Ura-DNA_glyco_family4"/>
</dbReference>
<dbReference type="Pfam" id="PF03167">
    <property type="entry name" value="UDG"/>
    <property type="match status" value="1"/>
</dbReference>